<reference evidence="3 4" key="1">
    <citation type="submission" date="2016-02" db="EMBL/GenBank/DDBJ databases">
        <title>Genome analysis of coral dinoflagellate symbionts highlights evolutionary adaptations to a symbiotic lifestyle.</title>
        <authorList>
            <person name="Aranda M."/>
            <person name="Li Y."/>
            <person name="Liew Y.J."/>
            <person name="Baumgarten S."/>
            <person name="Simakov O."/>
            <person name="Wilson M."/>
            <person name="Piel J."/>
            <person name="Ashoor H."/>
            <person name="Bougouffa S."/>
            <person name="Bajic V.B."/>
            <person name="Ryu T."/>
            <person name="Ravasi T."/>
            <person name="Bayer T."/>
            <person name="Micklem G."/>
            <person name="Kim H."/>
            <person name="Bhak J."/>
            <person name="Lajeunesse T.C."/>
            <person name="Voolstra C.R."/>
        </authorList>
    </citation>
    <scope>NUCLEOTIDE SEQUENCE [LARGE SCALE GENOMIC DNA]</scope>
    <source>
        <strain evidence="3 4">CCMP2467</strain>
    </source>
</reference>
<dbReference type="InterPro" id="IPR050426">
    <property type="entry name" value="Glycosyltransferase_28"/>
</dbReference>
<proteinExistence type="predicted"/>
<keyword evidence="1 3" id="KW-0808">Transferase</keyword>
<dbReference type="Gene3D" id="3.40.50.2000">
    <property type="entry name" value="Glycogen Phosphorylase B"/>
    <property type="match status" value="1"/>
</dbReference>
<name>A0A1Q9ERF8_SYMMI</name>
<dbReference type="FunFam" id="3.40.50.2000:FF:000009">
    <property type="entry name" value="Sterol 3-beta-glucosyltransferase UGT80A2"/>
    <property type="match status" value="1"/>
</dbReference>
<dbReference type="Proteomes" id="UP000186817">
    <property type="component" value="Unassembled WGS sequence"/>
</dbReference>
<dbReference type="PANTHER" id="PTHR48050:SF13">
    <property type="entry name" value="STEROL 3-BETA-GLUCOSYLTRANSFERASE UGT80A2"/>
    <property type="match status" value="1"/>
</dbReference>
<dbReference type="OrthoDB" id="416612at2759"/>
<gene>
    <name evidence="3" type="primary">UGT80A2</name>
    <name evidence="3" type="ORF">AK812_SmicGene6327</name>
</gene>
<dbReference type="OMA" id="EPADFIY"/>
<protein>
    <submittedName>
        <fullName evidence="3">Sterol 3-beta-glucosyltransferase UGT80A2</fullName>
    </submittedName>
</protein>
<comment type="caution">
    <text evidence="3">The sequence shown here is derived from an EMBL/GenBank/DDBJ whole genome shotgun (WGS) entry which is preliminary data.</text>
</comment>
<dbReference type="Pfam" id="PF06722">
    <property type="entry name" value="EryCIII-like_C"/>
    <property type="match status" value="1"/>
</dbReference>
<dbReference type="InterPro" id="IPR002213">
    <property type="entry name" value="UDP_glucos_trans"/>
</dbReference>
<dbReference type="GO" id="GO:0016906">
    <property type="term" value="F:sterol 3-beta-glucosyltransferase activity"/>
    <property type="evidence" value="ECO:0007669"/>
    <property type="project" value="UniProtKB-ARBA"/>
</dbReference>
<accession>A0A1Q9ERF8</accession>
<keyword evidence="4" id="KW-1185">Reference proteome</keyword>
<dbReference type="SUPFAM" id="SSF53756">
    <property type="entry name" value="UDP-Glycosyltransferase/glycogen phosphorylase"/>
    <property type="match status" value="1"/>
</dbReference>
<dbReference type="AlphaFoldDB" id="A0A1Q9ERF8"/>
<dbReference type="EMBL" id="LSRX01000086">
    <property type="protein sequence ID" value="OLQ10004.1"/>
    <property type="molecule type" value="Genomic_DNA"/>
</dbReference>
<evidence type="ECO:0000256" key="1">
    <source>
        <dbReference type="ARBA" id="ARBA00022679"/>
    </source>
</evidence>
<feature type="domain" description="Erythromycin biosynthesis protein CIII-like C-terminal" evidence="2">
    <location>
        <begin position="71"/>
        <end position="181"/>
    </location>
</feature>
<dbReference type="PANTHER" id="PTHR48050">
    <property type="entry name" value="STEROL 3-BETA-GLUCOSYLTRANSFERASE"/>
    <property type="match status" value="1"/>
</dbReference>
<dbReference type="CDD" id="cd03784">
    <property type="entry name" value="GT1_Gtf-like"/>
    <property type="match status" value="1"/>
</dbReference>
<evidence type="ECO:0000259" key="2">
    <source>
        <dbReference type="Pfam" id="PF06722"/>
    </source>
</evidence>
<evidence type="ECO:0000313" key="4">
    <source>
        <dbReference type="Proteomes" id="UP000186817"/>
    </source>
</evidence>
<organism evidence="3 4">
    <name type="scientific">Symbiodinium microadriaticum</name>
    <name type="common">Dinoflagellate</name>
    <name type="synonym">Zooxanthella microadriatica</name>
    <dbReference type="NCBI Taxonomy" id="2951"/>
    <lineage>
        <taxon>Eukaryota</taxon>
        <taxon>Sar</taxon>
        <taxon>Alveolata</taxon>
        <taxon>Dinophyceae</taxon>
        <taxon>Suessiales</taxon>
        <taxon>Symbiodiniaceae</taxon>
        <taxon>Symbiodinium</taxon>
    </lineage>
</organism>
<evidence type="ECO:0000313" key="3">
    <source>
        <dbReference type="EMBL" id="OLQ10004.1"/>
    </source>
</evidence>
<sequence length="233" mass="25657">MDDFLAAGDAPVYIGYGSMTCNNGKFMSLLSLRALMATGERGIVLSGWAKMSPNFEGEPDAAELQAYCKEKVLFMDTAPHGVLFPRCKVIVHHGGAGTFNASILSGVPTVVVPIFLDQYYHSTMANERGFGVGLKAMSSTTPAELAAAIRRCIDSPEIRQTASAVAKDMAKENGAAAFVQQIDRFMEEYVDTGRYLKERDELRKEIKDKSWKNMALNFLARFNCCCEREASIR</sequence>
<dbReference type="InterPro" id="IPR010610">
    <property type="entry name" value="EryCIII-like_C"/>
</dbReference>